<accession>A0A3A6PQL9</accession>
<keyword evidence="3" id="KW-1185">Reference proteome</keyword>
<gene>
    <name evidence="2" type="ORF">DM826_08875</name>
</gene>
<evidence type="ECO:0000259" key="1">
    <source>
        <dbReference type="Pfam" id="PF14336"/>
    </source>
</evidence>
<dbReference type="AlphaFoldDB" id="A0A3A6PQL9"/>
<evidence type="ECO:0000313" key="2">
    <source>
        <dbReference type="EMBL" id="RJX42793.1"/>
    </source>
</evidence>
<dbReference type="Gene3D" id="3.90.1640.20">
    <property type="entry name" value="TON_0340"/>
    <property type="match status" value="1"/>
</dbReference>
<sequence>MSTMFAALDDLLRFDPGERGIGALHATATYDTPPVEAAARTLQEVATAGNAVLLTTGFPIPPDWQPETDGPPGTVVLARALQALGAQPVIVAEPRVEAPIDAAAEVCGLATLPFEPIPPDATTTATSEALLDRYEPGAVIAIERPGETADRTYRSMTGTDITAHVAQMDPLFALAREREIPTIAVGDGGNEIGMGRIRSTVEAKLEHGEQIAATTAVDHLVVAGVSNWGAYGIVAALEHLTGQARLHDPSTERELLAACCAAGCVDGRAGVAEPWVDGLSTAMHEHVVGLFGELSGHERTETES</sequence>
<proteinExistence type="predicted"/>
<feature type="domain" description="D-glutamate cyclase-like C-terminal" evidence="1">
    <location>
        <begin position="8"/>
        <end position="288"/>
    </location>
</feature>
<dbReference type="EMBL" id="QKNY01000013">
    <property type="protein sequence ID" value="RJX42793.1"/>
    <property type="molecule type" value="Genomic_DNA"/>
</dbReference>
<name>A0A3A6PQL9_9EURY</name>
<dbReference type="Pfam" id="PF14336">
    <property type="entry name" value="GLUCM-like_C"/>
    <property type="match status" value="1"/>
</dbReference>
<protein>
    <submittedName>
        <fullName evidence="2">DUF4392 domain-containing protein</fullName>
    </submittedName>
</protein>
<evidence type="ECO:0000313" key="3">
    <source>
        <dbReference type="Proteomes" id="UP000276588"/>
    </source>
</evidence>
<reference evidence="2 3" key="1">
    <citation type="submission" date="2018-06" db="EMBL/GenBank/DDBJ databases">
        <title>Halonotius sp. F13-13 a new haloarchaeeon isolated from a solar saltern from Isla Cristina, Huelva, Spain.</title>
        <authorList>
            <person name="Duran-Viseras A."/>
            <person name="Sanchez-Porro C."/>
            <person name="Ventosa A."/>
        </authorList>
    </citation>
    <scope>NUCLEOTIDE SEQUENCE [LARGE SCALE GENOMIC DNA]</scope>
    <source>
        <strain evidence="2 3">F13-13</strain>
    </source>
</reference>
<dbReference type="PANTHER" id="PTHR32022">
    <property type="entry name" value="D-GLUTAMATE CYCLASE, MITOCHONDRIAL"/>
    <property type="match status" value="1"/>
</dbReference>
<dbReference type="Proteomes" id="UP000276588">
    <property type="component" value="Unassembled WGS sequence"/>
</dbReference>
<dbReference type="InterPro" id="IPR025504">
    <property type="entry name" value="GLUCM_C"/>
</dbReference>
<comment type="caution">
    <text evidence="2">The sequence shown here is derived from an EMBL/GenBank/DDBJ whole genome shotgun (WGS) entry which is preliminary data.</text>
</comment>
<dbReference type="PANTHER" id="PTHR32022:SF10">
    <property type="entry name" value="D-GLUTAMATE CYCLASE, MITOCHONDRIAL"/>
    <property type="match status" value="1"/>
</dbReference>
<organism evidence="2 3">
    <name type="scientific">Halonotius aquaticus</name>
    <dbReference type="NCBI Taxonomy" id="2216978"/>
    <lineage>
        <taxon>Archaea</taxon>
        <taxon>Methanobacteriati</taxon>
        <taxon>Methanobacteriota</taxon>
        <taxon>Stenosarchaea group</taxon>
        <taxon>Halobacteria</taxon>
        <taxon>Halobacteriales</taxon>
        <taxon>Haloferacaceae</taxon>
        <taxon>Halonotius</taxon>
    </lineage>
</organism>